<evidence type="ECO:0000313" key="3">
    <source>
        <dbReference type="Proteomes" id="UP001218188"/>
    </source>
</evidence>
<evidence type="ECO:0000313" key="2">
    <source>
        <dbReference type="EMBL" id="KAJ7027808.1"/>
    </source>
</evidence>
<dbReference type="Proteomes" id="UP001218188">
    <property type="component" value="Unassembled WGS sequence"/>
</dbReference>
<proteinExistence type="predicted"/>
<name>A0AAD6SHN1_9AGAR</name>
<protein>
    <submittedName>
        <fullName evidence="2">Uncharacterized protein</fullName>
    </submittedName>
</protein>
<evidence type="ECO:0000256" key="1">
    <source>
        <dbReference type="SAM" id="MobiDB-lite"/>
    </source>
</evidence>
<dbReference type="AlphaFoldDB" id="A0AAD6SHN1"/>
<sequence>MSPKKPVVQKKQVFLSTAGTQMKRTFDSNVRVATPAERVFSSGSLTGTKWRNSLTTELFEALQLLKKLDADFGFMAEEDEKDEDKLFKVRTALKPNVEFEFSVYINVARTWPALDSGLCRGTRAYNDYPPSQVNPSRWFSENCGTEGWVSVSGSLYPKWLITSVVIIRHRGRASLKSVVLRVSILLLHSNLNSRSINSLGLRDSILGSKFPSKRREKTRNPDACTDGESNPNSIQNGWIKADGVSRAQPAPGSSRQSLSGNFAKIGLKKPLFFVFYRLIKPLSEKGRHVGVKKNSAAQENLSWQCCDADNAGASCRQLDPSWIKKVESPPEKAKSRRRVVKFWPQKAKIQTRKSQNLALKKPKFRTSFGANSDIIPEEHATRHAPRIDSYNIIDNVTRMSEWGRARGVVGVCPLNSHVDTSM</sequence>
<reference evidence="2" key="1">
    <citation type="submission" date="2023-03" db="EMBL/GenBank/DDBJ databases">
        <title>Massive genome expansion in bonnet fungi (Mycena s.s.) driven by repeated elements and novel gene families across ecological guilds.</title>
        <authorList>
            <consortium name="Lawrence Berkeley National Laboratory"/>
            <person name="Harder C.B."/>
            <person name="Miyauchi S."/>
            <person name="Viragh M."/>
            <person name="Kuo A."/>
            <person name="Thoen E."/>
            <person name="Andreopoulos B."/>
            <person name="Lu D."/>
            <person name="Skrede I."/>
            <person name="Drula E."/>
            <person name="Henrissat B."/>
            <person name="Morin E."/>
            <person name="Kohler A."/>
            <person name="Barry K."/>
            <person name="LaButti K."/>
            <person name="Morin E."/>
            <person name="Salamov A."/>
            <person name="Lipzen A."/>
            <person name="Mereny Z."/>
            <person name="Hegedus B."/>
            <person name="Baldrian P."/>
            <person name="Stursova M."/>
            <person name="Weitz H."/>
            <person name="Taylor A."/>
            <person name="Grigoriev I.V."/>
            <person name="Nagy L.G."/>
            <person name="Martin F."/>
            <person name="Kauserud H."/>
        </authorList>
    </citation>
    <scope>NUCLEOTIDE SEQUENCE</scope>
    <source>
        <strain evidence="2">CBHHK200</strain>
    </source>
</reference>
<organism evidence="2 3">
    <name type="scientific">Mycena alexandri</name>
    <dbReference type="NCBI Taxonomy" id="1745969"/>
    <lineage>
        <taxon>Eukaryota</taxon>
        <taxon>Fungi</taxon>
        <taxon>Dikarya</taxon>
        <taxon>Basidiomycota</taxon>
        <taxon>Agaricomycotina</taxon>
        <taxon>Agaricomycetes</taxon>
        <taxon>Agaricomycetidae</taxon>
        <taxon>Agaricales</taxon>
        <taxon>Marasmiineae</taxon>
        <taxon>Mycenaceae</taxon>
        <taxon>Mycena</taxon>
    </lineage>
</organism>
<keyword evidence="3" id="KW-1185">Reference proteome</keyword>
<gene>
    <name evidence="2" type="ORF">C8F04DRAFT_1189201</name>
</gene>
<dbReference type="EMBL" id="JARJCM010000119">
    <property type="protein sequence ID" value="KAJ7027808.1"/>
    <property type="molecule type" value="Genomic_DNA"/>
</dbReference>
<feature type="compositionally biased region" description="Polar residues" evidence="1">
    <location>
        <begin position="227"/>
        <end position="236"/>
    </location>
</feature>
<accession>A0AAD6SHN1</accession>
<feature type="region of interest" description="Disordered" evidence="1">
    <location>
        <begin position="212"/>
        <end position="237"/>
    </location>
</feature>
<comment type="caution">
    <text evidence="2">The sequence shown here is derived from an EMBL/GenBank/DDBJ whole genome shotgun (WGS) entry which is preliminary data.</text>
</comment>